<dbReference type="AlphaFoldDB" id="A0A1F6A8X4"/>
<evidence type="ECO:0000313" key="2">
    <source>
        <dbReference type="EMBL" id="OGG20942.1"/>
    </source>
</evidence>
<accession>A0A1F6A8X4</accession>
<evidence type="ECO:0008006" key="4">
    <source>
        <dbReference type="Google" id="ProtNLM"/>
    </source>
</evidence>
<name>A0A1F6A8X4_9BACT</name>
<keyword evidence="1" id="KW-0812">Transmembrane</keyword>
<evidence type="ECO:0000313" key="3">
    <source>
        <dbReference type="Proteomes" id="UP000177092"/>
    </source>
</evidence>
<reference evidence="2 3" key="1">
    <citation type="journal article" date="2016" name="Nat. Commun.">
        <title>Thousands of microbial genomes shed light on interconnected biogeochemical processes in an aquifer system.</title>
        <authorList>
            <person name="Anantharaman K."/>
            <person name="Brown C.T."/>
            <person name="Hug L.A."/>
            <person name="Sharon I."/>
            <person name="Castelle C.J."/>
            <person name="Probst A.J."/>
            <person name="Thomas B.C."/>
            <person name="Singh A."/>
            <person name="Wilkins M.J."/>
            <person name="Karaoz U."/>
            <person name="Brodie E.L."/>
            <person name="Williams K.H."/>
            <person name="Hubbard S.S."/>
            <person name="Banfield J.F."/>
        </authorList>
    </citation>
    <scope>NUCLEOTIDE SEQUENCE [LARGE SCALE GENOMIC DNA]</scope>
</reference>
<dbReference type="Gene3D" id="2.60.40.10">
    <property type="entry name" value="Immunoglobulins"/>
    <property type="match status" value="1"/>
</dbReference>
<comment type="caution">
    <text evidence="2">The sequence shown here is derived from an EMBL/GenBank/DDBJ whole genome shotgun (WGS) entry which is preliminary data.</text>
</comment>
<proteinExistence type="predicted"/>
<keyword evidence="1" id="KW-1133">Transmembrane helix</keyword>
<evidence type="ECO:0000256" key="1">
    <source>
        <dbReference type="SAM" id="Phobius"/>
    </source>
</evidence>
<protein>
    <recommendedName>
        <fullName evidence="4">LamG-like jellyroll fold domain-containing protein</fullName>
    </recommendedName>
</protein>
<dbReference type="Proteomes" id="UP000177092">
    <property type="component" value="Unassembled WGS sequence"/>
</dbReference>
<organism evidence="2 3">
    <name type="scientific">Candidatus Gottesmanbacteria bacterium RIFCSPHIGHO2_02_FULL_40_13</name>
    <dbReference type="NCBI Taxonomy" id="1798384"/>
    <lineage>
        <taxon>Bacteria</taxon>
        <taxon>Candidatus Gottesmaniibacteriota</taxon>
    </lineage>
</organism>
<dbReference type="SUPFAM" id="SSF49899">
    <property type="entry name" value="Concanavalin A-like lectins/glucanases"/>
    <property type="match status" value="1"/>
</dbReference>
<dbReference type="InterPro" id="IPR013320">
    <property type="entry name" value="ConA-like_dom_sf"/>
</dbReference>
<dbReference type="Pfam" id="PF13385">
    <property type="entry name" value="Laminin_G_3"/>
    <property type="match status" value="1"/>
</dbReference>
<keyword evidence="1" id="KW-0472">Membrane</keyword>
<dbReference type="InterPro" id="IPR013783">
    <property type="entry name" value="Ig-like_fold"/>
</dbReference>
<feature type="transmembrane region" description="Helical" evidence="1">
    <location>
        <begin position="33"/>
        <end position="52"/>
    </location>
</feature>
<dbReference type="EMBL" id="MFJN01000033">
    <property type="protein sequence ID" value="OGG20942.1"/>
    <property type="molecule type" value="Genomic_DNA"/>
</dbReference>
<dbReference type="Gene3D" id="2.60.120.200">
    <property type="match status" value="1"/>
</dbReference>
<sequence length="465" mass="50594">MNNSDTHFPKGRIVPNQFLLAWKKLNSSQKGTLISVFLLALMLPVAIFASYYQTTTRSRAALKPRTYMATPVVNQGIKFPNEEANNSYLVTPPDSENEAPAFATGNPFTIEAWVKIPKPVGGTYIRNYTLLMLTKPQAPTDHGYIYRLTLETQETTGATRPMFTALKNTYDNINSNYISVGALNQVSINPDTWTHLAVTSYSENDLCNLKLFLNGALIDSKQQYSPNCQISIQQPQKLLLAKYPDGAGGIDGYYFPGAVDELRVSNTVRYTQNFAPPLAPFVSDNNTVSLWHFDADTLDSSGRSLHFTNVGTVGYINVEYPPPATPTVDPTGIVPSPSITGIPVTPSIKPTSVPSPTSIPTITNHPPVITSTFLPKGQVGRPYNAIISGMDQDIGDTLQMDITNLPAGITQGQCKAAKSRSVIYLRCLIKGIPTLAGVYPVNVKLTDNHGGVATKILSLTIINPK</sequence>
<gene>
    <name evidence="2" type="ORF">A3D03_04265</name>
</gene>